<reference evidence="2 3" key="1">
    <citation type="journal article" date="2014" name="Am. J. Bot.">
        <title>Genome assembly and annotation for red clover (Trifolium pratense; Fabaceae).</title>
        <authorList>
            <person name="Istvanek J."/>
            <person name="Jaros M."/>
            <person name="Krenek A."/>
            <person name="Repkova J."/>
        </authorList>
    </citation>
    <scope>NUCLEOTIDE SEQUENCE [LARGE SCALE GENOMIC DNA]</scope>
    <source>
        <strain evidence="3">cv. Tatra</strain>
        <tissue evidence="2">Young leaves</tissue>
    </source>
</reference>
<gene>
    <name evidence="2" type="ORF">L195_g009929</name>
</gene>
<evidence type="ECO:0000256" key="1">
    <source>
        <dbReference type="SAM" id="MobiDB-lite"/>
    </source>
</evidence>
<proteinExistence type="predicted"/>
<dbReference type="Proteomes" id="UP000236291">
    <property type="component" value="Unassembled WGS sequence"/>
</dbReference>
<dbReference type="EMBL" id="ASHM01005952">
    <property type="protein sequence ID" value="PNY13278.1"/>
    <property type="molecule type" value="Genomic_DNA"/>
</dbReference>
<feature type="compositionally biased region" description="Low complexity" evidence="1">
    <location>
        <begin position="72"/>
        <end position="82"/>
    </location>
</feature>
<comment type="caution">
    <text evidence="2">The sequence shown here is derived from an EMBL/GenBank/DDBJ whole genome shotgun (WGS) entry which is preliminary data.</text>
</comment>
<feature type="region of interest" description="Disordered" evidence="1">
    <location>
        <begin position="26"/>
        <end position="88"/>
    </location>
</feature>
<accession>A0A2K3PDB1</accession>
<name>A0A2K3PDB1_TRIPR</name>
<sequence length="106" mass="11860">MSSKLKELRSPGVKFHHLSCRRRGARSHVHRLAQRSEGHNKSVGVCEKNAENGEVSMKKKREAVVDTPPPSSLDTPTSSSQDAPPPRIVKTQIHLRQFCLNQIHCT</sequence>
<reference evidence="2 3" key="2">
    <citation type="journal article" date="2017" name="Front. Plant Sci.">
        <title>Gene Classification and Mining of Molecular Markers Useful in Red Clover (Trifolium pratense) Breeding.</title>
        <authorList>
            <person name="Istvanek J."/>
            <person name="Dluhosova J."/>
            <person name="Dluhos P."/>
            <person name="Patkova L."/>
            <person name="Nedelnik J."/>
            <person name="Repkova J."/>
        </authorList>
    </citation>
    <scope>NUCLEOTIDE SEQUENCE [LARGE SCALE GENOMIC DNA]</scope>
    <source>
        <strain evidence="3">cv. Tatra</strain>
        <tissue evidence="2">Young leaves</tissue>
    </source>
</reference>
<evidence type="ECO:0000313" key="3">
    <source>
        <dbReference type="Proteomes" id="UP000236291"/>
    </source>
</evidence>
<dbReference type="AlphaFoldDB" id="A0A2K3PDB1"/>
<evidence type="ECO:0000313" key="2">
    <source>
        <dbReference type="EMBL" id="PNY13278.1"/>
    </source>
</evidence>
<protein>
    <submittedName>
        <fullName evidence="2">Uncharacterized protein</fullName>
    </submittedName>
</protein>
<organism evidence="2 3">
    <name type="scientific">Trifolium pratense</name>
    <name type="common">Red clover</name>
    <dbReference type="NCBI Taxonomy" id="57577"/>
    <lineage>
        <taxon>Eukaryota</taxon>
        <taxon>Viridiplantae</taxon>
        <taxon>Streptophyta</taxon>
        <taxon>Embryophyta</taxon>
        <taxon>Tracheophyta</taxon>
        <taxon>Spermatophyta</taxon>
        <taxon>Magnoliopsida</taxon>
        <taxon>eudicotyledons</taxon>
        <taxon>Gunneridae</taxon>
        <taxon>Pentapetalae</taxon>
        <taxon>rosids</taxon>
        <taxon>fabids</taxon>
        <taxon>Fabales</taxon>
        <taxon>Fabaceae</taxon>
        <taxon>Papilionoideae</taxon>
        <taxon>50 kb inversion clade</taxon>
        <taxon>NPAAA clade</taxon>
        <taxon>Hologalegina</taxon>
        <taxon>IRL clade</taxon>
        <taxon>Trifolieae</taxon>
        <taxon>Trifolium</taxon>
    </lineage>
</organism>